<dbReference type="RefSeq" id="WP_089746894.1">
    <property type="nucleotide sequence ID" value="NZ_FOGF01000024.1"/>
</dbReference>
<accession>A0A1H9M6W7</accession>
<dbReference type="CDD" id="cd00093">
    <property type="entry name" value="HTH_XRE"/>
    <property type="match status" value="1"/>
</dbReference>
<organism evidence="2 3">
    <name type="scientific">Granulicatella balaenopterae</name>
    <dbReference type="NCBI Taxonomy" id="137733"/>
    <lineage>
        <taxon>Bacteria</taxon>
        <taxon>Bacillati</taxon>
        <taxon>Bacillota</taxon>
        <taxon>Bacilli</taxon>
        <taxon>Lactobacillales</taxon>
        <taxon>Carnobacteriaceae</taxon>
        <taxon>Granulicatella</taxon>
    </lineage>
</organism>
<reference evidence="2 3" key="1">
    <citation type="submission" date="2016-10" db="EMBL/GenBank/DDBJ databases">
        <authorList>
            <person name="de Groot N.N."/>
        </authorList>
    </citation>
    <scope>NUCLEOTIDE SEQUENCE [LARGE SCALE GENOMIC DNA]</scope>
    <source>
        <strain evidence="2 3">DSM 15827</strain>
    </source>
</reference>
<dbReference type="GO" id="GO:0003677">
    <property type="term" value="F:DNA binding"/>
    <property type="evidence" value="ECO:0007669"/>
    <property type="project" value="InterPro"/>
</dbReference>
<dbReference type="NCBIfam" id="TIGR01716">
    <property type="entry name" value="RGG_Cterm"/>
    <property type="match status" value="1"/>
</dbReference>
<sequence>MTYYGELINQIRKQKNLSVSYLTEGILSKSQYYKFIANTSEISISKFDKLLARLAISSNEFYHLYQEQQQIITLPVIMKTFEQQDVSTLIHLHTQLEQQYLEHNNIQDHHLLIITTALIKRLQQDTSPNPDTLIIKKYLLNVEVWSYYEISLLSNTLFMFDYSDVQLLSQQLISKAKKLTFQQNSLVKIISNLLILKIQHNDYREFDKLINYLKKCNIQTLEAQILLYFWQQVYLYTVLNNKDALNNLHHLVDYLKQLQIAPLVYLLENIISQLPLQDS</sequence>
<dbReference type="PANTHER" id="PTHR37038">
    <property type="entry name" value="TRANSCRIPTIONAL REGULATOR-RELATED"/>
    <property type="match status" value="1"/>
</dbReference>
<protein>
    <submittedName>
        <fullName evidence="2">Transcriptional regulator</fullName>
    </submittedName>
</protein>
<dbReference type="Gene3D" id="1.25.40.400">
    <property type="match status" value="1"/>
</dbReference>
<dbReference type="Pfam" id="PF21259">
    <property type="entry name" value="Rgg_C"/>
    <property type="match status" value="1"/>
</dbReference>
<dbReference type="EMBL" id="FOGF01000024">
    <property type="protein sequence ID" value="SER19217.1"/>
    <property type="molecule type" value="Genomic_DNA"/>
</dbReference>
<name>A0A1H9M6W7_9LACT</name>
<gene>
    <name evidence="2" type="ORF">SAMN05421767_12421</name>
</gene>
<dbReference type="InterPro" id="IPR010057">
    <property type="entry name" value="Transcription_activator_Rgg_C"/>
</dbReference>
<dbReference type="AlphaFoldDB" id="A0A1H9M6W7"/>
<dbReference type="SUPFAM" id="SSF47413">
    <property type="entry name" value="lambda repressor-like DNA-binding domains"/>
    <property type="match status" value="1"/>
</dbReference>
<dbReference type="STRING" id="137733.SAMN05421767_12421"/>
<dbReference type="InterPro" id="IPR001387">
    <property type="entry name" value="Cro/C1-type_HTH"/>
</dbReference>
<proteinExistence type="predicted"/>
<evidence type="ECO:0000259" key="1">
    <source>
        <dbReference type="Pfam" id="PF21259"/>
    </source>
</evidence>
<dbReference type="Proteomes" id="UP000198556">
    <property type="component" value="Unassembled WGS sequence"/>
</dbReference>
<evidence type="ECO:0000313" key="3">
    <source>
        <dbReference type="Proteomes" id="UP000198556"/>
    </source>
</evidence>
<dbReference type="OrthoDB" id="2310942at2"/>
<evidence type="ECO:0000313" key="2">
    <source>
        <dbReference type="EMBL" id="SER19217.1"/>
    </source>
</evidence>
<dbReference type="InterPro" id="IPR010982">
    <property type="entry name" value="Lambda_DNA-bd_dom_sf"/>
</dbReference>
<feature type="domain" description="HTH-type transcriptional regulator Rgg C-terminal" evidence="1">
    <location>
        <begin position="95"/>
        <end position="259"/>
    </location>
</feature>
<dbReference type="Gene3D" id="1.10.260.40">
    <property type="entry name" value="lambda repressor-like DNA-binding domains"/>
    <property type="match status" value="1"/>
</dbReference>
<keyword evidence="3" id="KW-1185">Reference proteome</keyword>
<dbReference type="InterPro" id="IPR053163">
    <property type="entry name" value="HTH-type_regulator_Rgg"/>
</dbReference>